<evidence type="ECO:0008006" key="3">
    <source>
        <dbReference type="Google" id="ProtNLM"/>
    </source>
</evidence>
<reference evidence="1" key="1">
    <citation type="journal article" date="2023" name="Plant Biotechnol. J.">
        <title>Chromosome-level wild Hevea brasiliensis genome provides new tools for genomic-assisted breeding and valuable loci to elevate rubber yield.</title>
        <authorList>
            <person name="Cheng H."/>
            <person name="Song X."/>
            <person name="Hu Y."/>
            <person name="Wu T."/>
            <person name="Yang Q."/>
            <person name="An Z."/>
            <person name="Feng S."/>
            <person name="Deng Z."/>
            <person name="Wu W."/>
            <person name="Zeng X."/>
            <person name="Tu M."/>
            <person name="Wang X."/>
            <person name="Huang H."/>
        </authorList>
    </citation>
    <scope>NUCLEOTIDE SEQUENCE</scope>
    <source>
        <strain evidence="1">MT/VB/25A 57/8</strain>
    </source>
</reference>
<protein>
    <recommendedName>
        <fullName evidence="3">Transposase</fullName>
    </recommendedName>
</protein>
<dbReference type="Proteomes" id="UP001174677">
    <property type="component" value="Chromosome 4"/>
</dbReference>
<dbReference type="EMBL" id="JARPOI010000004">
    <property type="protein sequence ID" value="KAJ9183290.1"/>
    <property type="molecule type" value="Genomic_DNA"/>
</dbReference>
<name>A0ABQ9MV91_HEVBR</name>
<accession>A0ABQ9MV91</accession>
<evidence type="ECO:0000313" key="1">
    <source>
        <dbReference type="EMBL" id="KAJ9183290.1"/>
    </source>
</evidence>
<organism evidence="1 2">
    <name type="scientific">Hevea brasiliensis</name>
    <name type="common">Para rubber tree</name>
    <name type="synonym">Siphonia brasiliensis</name>
    <dbReference type="NCBI Taxonomy" id="3981"/>
    <lineage>
        <taxon>Eukaryota</taxon>
        <taxon>Viridiplantae</taxon>
        <taxon>Streptophyta</taxon>
        <taxon>Embryophyta</taxon>
        <taxon>Tracheophyta</taxon>
        <taxon>Spermatophyta</taxon>
        <taxon>Magnoliopsida</taxon>
        <taxon>eudicotyledons</taxon>
        <taxon>Gunneridae</taxon>
        <taxon>Pentapetalae</taxon>
        <taxon>rosids</taxon>
        <taxon>fabids</taxon>
        <taxon>Malpighiales</taxon>
        <taxon>Euphorbiaceae</taxon>
        <taxon>Crotonoideae</taxon>
        <taxon>Micrandreae</taxon>
        <taxon>Hevea</taxon>
    </lineage>
</organism>
<keyword evidence="2" id="KW-1185">Reference proteome</keyword>
<feature type="non-terminal residue" evidence="1">
    <location>
        <position position="78"/>
    </location>
</feature>
<gene>
    <name evidence="1" type="ORF">P3X46_007167</name>
</gene>
<comment type="caution">
    <text evidence="1">The sequence shown here is derived from an EMBL/GenBank/DDBJ whole genome shotgun (WGS) entry which is preliminary data.</text>
</comment>
<sequence>MTSMDRSSVILTYLRMLNDRFGEDFRDSRDYFHLSHLTVKSTIRSIFLIENRPSRGHPPHTPNHNGLSYEWRYRLDNP</sequence>
<evidence type="ECO:0000313" key="2">
    <source>
        <dbReference type="Proteomes" id="UP001174677"/>
    </source>
</evidence>
<proteinExistence type="predicted"/>